<dbReference type="InterPro" id="IPR005135">
    <property type="entry name" value="Endo/exonuclease/phosphatase"/>
</dbReference>
<gene>
    <name evidence="3" type="ORF">T459_29909</name>
</gene>
<dbReference type="PANTHER" id="PTHR33710">
    <property type="entry name" value="BNAC02G09200D PROTEIN"/>
    <property type="match status" value="1"/>
</dbReference>
<evidence type="ECO:0000313" key="3">
    <source>
        <dbReference type="EMBL" id="PHT65484.1"/>
    </source>
</evidence>
<dbReference type="GO" id="GO:0003824">
    <property type="term" value="F:catalytic activity"/>
    <property type="evidence" value="ECO:0007669"/>
    <property type="project" value="InterPro"/>
</dbReference>
<evidence type="ECO:0000313" key="4">
    <source>
        <dbReference type="Proteomes" id="UP000222542"/>
    </source>
</evidence>
<reference evidence="3 4" key="1">
    <citation type="journal article" date="2014" name="Nat. Genet.">
        <title>Genome sequence of the hot pepper provides insights into the evolution of pungency in Capsicum species.</title>
        <authorList>
            <person name="Kim S."/>
            <person name="Park M."/>
            <person name="Yeom S.I."/>
            <person name="Kim Y.M."/>
            <person name="Lee J.M."/>
            <person name="Lee H.A."/>
            <person name="Seo E."/>
            <person name="Choi J."/>
            <person name="Cheong K."/>
            <person name="Kim K.T."/>
            <person name="Jung K."/>
            <person name="Lee G.W."/>
            <person name="Oh S.K."/>
            <person name="Bae C."/>
            <person name="Kim S.B."/>
            <person name="Lee H.Y."/>
            <person name="Kim S.Y."/>
            <person name="Kim M.S."/>
            <person name="Kang B.C."/>
            <person name="Jo Y.D."/>
            <person name="Yang H.B."/>
            <person name="Jeong H.J."/>
            <person name="Kang W.H."/>
            <person name="Kwon J.K."/>
            <person name="Shin C."/>
            <person name="Lim J.Y."/>
            <person name="Park J.H."/>
            <person name="Huh J.H."/>
            <person name="Kim J.S."/>
            <person name="Kim B.D."/>
            <person name="Cohen O."/>
            <person name="Paran I."/>
            <person name="Suh M.C."/>
            <person name="Lee S.B."/>
            <person name="Kim Y.K."/>
            <person name="Shin Y."/>
            <person name="Noh S.J."/>
            <person name="Park J."/>
            <person name="Seo Y.S."/>
            <person name="Kwon S.Y."/>
            <person name="Kim H.A."/>
            <person name="Park J.M."/>
            <person name="Kim H.J."/>
            <person name="Choi S.B."/>
            <person name="Bosland P.W."/>
            <person name="Reeves G."/>
            <person name="Jo S.H."/>
            <person name="Lee B.W."/>
            <person name="Cho H.T."/>
            <person name="Choi H.S."/>
            <person name="Lee M.S."/>
            <person name="Yu Y."/>
            <person name="Do Choi Y."/>
            <person name="Park B.S."/>
            <person name="van Deynze A."/>
            <person name="Ashrafi H."/>
            <person name="Hill T."/>
            <person name="Kim W.T."/>
            <person name="Pai H.S."/>
            <person name="Ahn H.K."/>
            <person name="Yeam I."/>
            <person name="Giovannoni J.J."/>
            <person name="Rose J.K."/>
            <person name="Sorensen I."/>
            <person name="Lee S.J."/>
            <person name="Kim R.W."/>
            <person name="Choi I.Y."/>
            <person name="Choi B.S."/>
            <person name="Lim J.S."/>
            <person name="Lee Y.H."/>
            <person name="Choi D."/>
        </authorList>
    </citation>
    <scope>NUCLEOTIDE SEQUENCE [LARGE SCALE GENOMIC DNA]</scope>
    <source>
        <strain evidence="4">cv. CM334</strain>
    </source>
</reference>
<dbReference type="Gramene" id="PHT65484">
    <property type="protein sequence ID" value="PHT65484"/>
    <property type="gene ID" value="T459_29909"/>
</dbReference>
<dbReference type="Gene3D" id="3.60.10.10">
    <property type="entry name" value="Endonuclease/exonuclease/phosphatase"/>
    <property type="match status" value="1"/>
</dbReference>
<keyword evidence="4" id="KW-1185">Reference proteome</keyword>
<dbReference type="AlphaFoldDB" id="A0A2G2Y6X2"/>
<accession>A0A2G2Y6X2</accession>
<feature type="domain" description="Endonuclease/exonuclease/phosphatase" evidence="2">
    <location>
        <begin position="191"/>
        <end position="312"/>
    </location>
</feature>
<keyword evidence="1" id="KW-0732">Signal</keyword>
<evidence type="ECO:0000259" key="2">
    <source>
        <dbReference type="Pfam" id="PF03372"/>
    </source>
</evidence>
<organism evidence="3 4">
    <name type="scientific">Capsicum annuum</name>
    <name type="common">Capsicum pepper</name>
    <dbReference type="NCBI Taxonomy" id="4072"/>
    <lineage>
        <taxon>Eukaryota</taxon>
        <taxon>Viridiplantae</taxon>
        <taxon>Streptophyta</taxon>
        <taxon>Embryophyta</taxon>
        <taxon>Tracheophyta</taxon>
        <taxon>Spermatophyta</taxon>
        <taxon>Magnoliopsida</taxon>
        <taxon>eudicotyledons</taxon>
        <taxon>Gunneridae</taxon>
        <taxon>Pentapetalae</taxon>
        <taxon>asterids</taxon>
        <taxon>lamiids</taxon>
        <taxon>Solanales</taxon>
        <taxon>Solanaceae</taxon>
        <taxon>Solanoideae</taxon>
        <taxon>Capsiceae</taxon>
        <taxon>Capsicum</taxon>
    </lineage>
</organism>
<feature type="chain" id="PRO_5013868372" description="Endonuclease/exonuclease/phosphatase domain-containing protein" evidence="1">
    <location>
        <begin position="21"/>
        <end position="397"/>
    </location>
</feature>
<dbReference type="PANTHER" id="PTHR33710:SF88">
    <property type="entry name" value="ENDONUCLEASE_EXONUCLEASE_PHOSPHATASE DOMAIN-CONTAINING PROTEIN"/>
    <property type="match status" value="1"/>
</dbReference>
<dbReference type="OMA" id="HENLMEQ"/>
<dbReference type="Pfam" id="PF03372">
    <property type="entry name" value="Exo_endo_phos"/>
    <property type="match status" value="1"/>
</dbReference>
<protein>
    <recommendedName>
        <fullName evidence="2">Endonuclease/exonuclease/phosphatase domain-containing protein</fullName>
    </recommendedName>
</protein>
<proteinExistence type="predicted"/>
<dbReference type="Proteomes" id="UP000222542">
    <property type="component" value="Unassembled WGS sequence"/>
</dbReference>
<comment type="caution">
    <text evidence="3">The sequence shown here is derived from an EMBL/GenBank/DDBJ whole genome shotgun (WGS) entry which is preliminary data.</text>
</comment>
<dbReference type="EMBL" id="AYRZ02000012">
    <property type="protein sequence ID" value="PHT65484.1"/>
    <property type="molecule type" value="Genomic_DNA"/>
</dbReference>
<reference evidence="3 4" key="2">
    <citation type="journal article" date="2017" name="Genome Biol.">
        <title>New reference genome sequences of hot pepper reveal the massive evolution of plant disease-resistance genes by retroduplication.</title>
        <authorList>
            <person name="Kim S."/>
            <person name="Park J."/>
            <person name="Yeom S.I."/>
            <person name="Kim Y.M."/>
            <person name="Seo E."/>
            <person name="Kim K.T."/>
            <person name="Kim M.S."/>
            <person name="Lee J.M."/>
            <person name="Cheong K."/>
            <person name="Shin H.S."/>
            <person name="Kim S.B."/>
            <person name="Han K."/>
            <person name="Lee J."/>
            <person name="Park M."/>
            <person name="Lee H.A."/>
            <person name="Lee H.Y."/>
            <person name="Lee Y."/>
            <person name="Oh S."/>
            <person name="Lee J.H."/>
            <person name="Choi E."/>
            <person name="Choi E."/>
            <person name="Lee S.E."/>
            <person name="Jeon J."/>
            <person name="Kim H."/>
            <person name="Choi G."/>
            <person name="Song H."/>
            <person name="Lee J."/>
            <person name="Lee S.C."/>
            <person name="Kwon J.K."/>
            <person name="Lee H.Y."/>
            <person name="Koo N."/>
            <person name="Hong Y."/>
            <person name="Kim R.W."/>
            <person name="Kang W.H."/>
            <person name="Huh J.H."/>
            <person name="Kang B.C."/>
            <person name="Yang T.J."/>
            <person name="Lee Y.H."/>
            <person name="Bennetzen J.L."/>
            <person name="Choi D."/>
        </authorList>
    </citation>
    <scope>NUCLEOTIDE SEQUENCE [LARGE SCALE GENOMIC DNA]</scope>
    <source>
        <strain evidence="4">cv. CM334</strain>
    </source>
</reference>
<name>A0A2G2Y6X2_CAPAN</name>
<sequence>MLRFMPLWVVLPGLPIYYWAEDNLNRIESYIGKPISTDRLTTEVERISYTRILIEVDITQELPEEMYIEKNDGTIHTQAIEFEWAPEFCQDCMHMGHITGKCKKLTKEEEPPKVVTRPKDRRRKINPKWIPKAMNKYQAYQKRPKSTGSVMQHLTSQIKKKFQPSVHTDKPKAPDLTGVQDKNTTFTCWMTFVYGFNTPAARRTLWDHLRHIGANCQNLWVVLGDFNAILSHDYMINGEPITPQELVDFQECIDDVGMGPLPSKGHRYTWCNKRAHQARIYSRIDWALGNHLWFIHYNYVEAEYKDFGCSDHTPIILSTDFLVMQVRRPFRLLNVVMQHEDFKALTRAIWQQKVPCYKMYSVWRKLYNIAGQAKGLQKEISVVDKRVDEYKTRLNQV</sequence>
<dbReference type="SUPFAM" id="SSF56219">
    <property type="entry name" value="DNase I-like"/>
    <property type="match status" value="1"/>
</dbReference>
<dbReference type="InterPro" id="IPR036691">
    <property type="entry name" value="Endo/exonu/phosph_ase_sf"/>
</dbReference>
<dbReference type="STRING" id="4072.A0A2G2Y6X2"/>
<feature type="signal peptide" evidence="1">
    <location>
        <begin position="1"/>
        <end position="20"/>
    </location>
</feature>
<evidence type="ECO:0000256" key="1">
    <source>
        <dbReference type="SAM" id="SignalP"/>
    </source>
</evidence>